<dbReference type="AlphaFoldDB" id="A0A9P0YNI0"/>
<keyword evidence="1" id="KW-1133">Transmembrane helix</keyword>
<protein>
    <submittedName>
        <fullName evidence="2">Uncharacterized protein</fullName>
    </submittedName>
</protein>
<organism evidence="2 3">
    <name type="scientific">Cuscuta europaea</name>
    <name type="common">European dodder</name>
    <dbReference type="NCBI Taxonomy" id="41803"/>
    <lineage>
        <taxon>Eukaryota</taxon>
        <taxon>Viridiplantae</taxon>
        <taxon>Streptophyta</taxon>
        <taxon>Embryophyta</taxon>
        <taxon>Tracheophyta</taxon>
        <taxon>Spermatophyta</taxon>
        <taxon>Magnoliopsida</taxon>
        <taxon>eudicotyledons</taxon>
        <taxon>Gunneridae</taxon>
        <taxon>Pentapetalae</taxon>
        <taxon>asterids</taxon>
        <taxon>lamiids</taxon>
        <taxon>Solanales</taxon>
        <taxon>Convolvulaceae</taxon>
        <taxon>Cuscuteae</taxon>
        <taxon>Cuscuta</taxon>
        <taxon>Cuscuta subgen. Cuscuta</taxon>
    </lineage>
</organism>
<evidence type="ECO:0000313" key="2">
    <source>
        <dbReference type="EMBL" id="CAH9069435.1"/>
    </source>
</evidence>
<feature type="transmembrane region" description="Helical" evidence="1">
    <location>
        <begin position="21"/>
        <end position="45"/>
    </location>
</feature>
<gene>
    <name evidence="2" type="ORF">CEURO_LOCUS3226</name>
</gene>
<evidence type="ECO:0000256" key="1">
    <source>
        <dbReference type="SAM" id="Phobius"/>
    </source>
</evidence>
<evidence type="ECO:0000313" key="3">
    <source>
        <dbReference type="Proteomes" id="UP001152484"/>
    </source>
</evidence>
<dbReference type="EMBL" id="CAMAPE010000005">
    <property type="protein sequence ID" value="CAH9069435.1"/>
    <property type="molecule type" value="Genomic_DNA"/>
</dbReference>
<name>A0A9P0YNI0_CUSEU</name>
<sequence>MKQSKWEDKTSFYPWFSEKNYSFGGFIIWLLQVGIHPLVFFNYILPDTNYCCNKILLQTTVAPWIIFVAFDPWTVNSGLGHISFIQIAIRNTVLPVTIHLREQVYKYHSPILCVNTGKEHSFESFNRTFITGF</sequence>
<proteinExistence type="predicted"/>
<reference evidence="2" key="1">
    <citation type="submission" date="2022-07" db="EMBL/GenBank/DDBJ databases">
        <authorList>
            <person name="Macas J."/>
            <person name="Novak P."/>
            <person name="Neumann P."/>
        </authorList>
    </citation>
    <scope>NUCLEOTIDE SEQUENCE</scope>
</reference>
<keyword evidence="3" id="KW-1185">Reference proteome</keyword>
<keyword evidence="1" id="KW-0812">Transmembrane</keyword>
<comment type="caution">
    <text evidence="2">The sequence shown here is derived from an EMBL/GenBank/DDBJ whole genome shotgun (WGS) entry which is preliminary data.</text>
</comment>
<accession>A0A9P0YNI0</accession>
<dbReference type="Proteomes" id="UP001152484">
    <property type="component" value="Unassembled WGS sequence"/>
</dbReference>
<feature type="non-terminal residue" evidence="2">
    <location>
        <position position="133"/>
    </location>
</feature>
<keyword evidence="1" id="KW-0472">Membrane</keyword>